<name>A0A2P2QK77_RHIMU</name>
<proteinExistence type="predicted"/>
<organism evidence="1">
    <name type="scientific">Rhizophora mucronata</name>
    <name type="common">Asiatic mangrove</name>
    <dbReference type="NCBI Taxonomy" id="61149"/>
    <lineage>
        <taxon>Eukaryota</taxon>
        <taxon>Viridiplantae</taxon>
        <taxon>Streptophyta</taxon>
        <taxon>Embryophyta</taxon>
        <taxon>Tracheophyta</taxon>
        <taxon>Spermatophyta</taxon>
        <taxon>Magnoliopsida</taxon>
        <taxon>eudicotyledons</taxon>
        <taxon>Gunneridae</taxon>
        <taxon>Pentapetalae</taxon>
        <taxon>rosids</taxon>
        <taxon>fabids</taxon>
        <taxon>Malpighiales</taxon>
        <taxon>Rhizophoraceae</taxon>
        <taxon>Rhizophora</taxon>
    </lineage>
</organism>
<dbReference type="AlphaFoldDB" id="A0A2P2QK77"/>
<sequence>MHSHLGGICDNVTNKILLEQRIIFSPQIKQ</sequence>
<protein>
    <submittedName>
        <fullName evidence="1">Uncharacterized protein</fullName>
    </submittedName>
</protein>
<dbReference type="EMBL" id="GGEC01086915">
    <property type="protein sequence ID" value="MBX67399.1"/>
    <property type="molecule type" value="Transcribed_RNA"/>
</dbReference>
<accession>A0A2P2QK77</accession>
<evidence type="ECO:0000313" key="1">
    <source>
        <dbReference type="EMBL" id="MBX67399.1"/>
    </source>
</evidence>
<reference evidence="1" key="1">
    <citation type="submission" date="2018-02" db="EMBL/GenBank/DDBJ databases">
        <title>Rhizophora mucronata_Transcriptome.</title>
        <authorList>
            <person name="Meera S.P."/>
            <person name="Sreeshan A."/>
            <person name="Augustine A."/>
        </authorList>
    </citation>
    <scope>NUCLEOTIDE SEQUENCE</scope>
    <source>
        <tissue evidence="1">Leaf</tissue>
    </source>
</reference>